<keyword evidence="3" id="KW-1185">Reference proteome</keyword>
<name>A0ABV5XAX8_9NOCA</name>
<organism evidence="2 3">
    <name type="scientific">Rhodococcus baikonurensis</name>
    <dbReference type="NCBI Taxonomy" id="172041"/>
    <lineage>
        <taxon>Bacteria</taxon>
        <taxon>Bacillati</taxon>
        <taxon>Actinomycetota</taxon>
        <taxon>Actinomycetes</taxon>
        <taxon>Mycobacteriales</taxon>
        <taxon>Nocardiaceae</taxon>
        <taxon>Rhodococcus</taxon>
        <taxon>Rhodococcus erythropolis group</taxon>
    </lineage>
</organism>
<dbReference type="RefSeq" id="WP_378374287.1">
    <property type="nucleotide sequence ID" value="NZ_JBHMAS010000006.1"/>
</dbReference>
<dbReference type="InterPro" id="IPR013381">
    <property type="entry name" value="CRISPR-assoc_prot_Cse1"/>
</dbReference>
<proteinExistence type="predicted"/>
<feature type="region of interest" description="Disordered" evidence="1">
    <location>
        <begin position="445"/>
        <end position="504"/>
    </location>
</feature>
<dbReference type="Proteomes" id="UP001589587">
    <property type="component" value="Unassembled WGS sequence"/>
</dbReference>
<reference evidence="2 3" key="1">
    <citation type="submission" date="2024-09" db="EMBL/GenBank/DDBJ databases">
        <authorList>
            <person name="Sun Q."/>
            <person name="Mori K."/>
        </authorList>
    </citation>
    <scope>NUCLEOTIDE SEQUENCE [LARGE SCALE GENOMIC DNA]</scope>
    <source>
        <strain evidence="2 3">JCM 11411</strain>
    </source>
</reference>
<sequence>MNLASDPWLPTLTRDGMRTVGLVDALTADVGVLDISSGDPLEDAAIMRLLVACDIAAADAGISSAQWVDAHRDRFDLFDPVTPFWQHPRMAAFADDPKASRPVAAGSYRLVGNGSTAAGDSHNEAGIVFTPAEAARMLLVRHMFSVGGIQSFVASAFGKEPMSAKNAVGTSRGFVWVQGSTLLETLELSRPATGPVGTFHFSWPDGIAPATVGEPEGMLDALTWQARAINLLRNADGMVDRVMICDGVRWPEPGHGTWTAHNDEQLIPHATYIQRKASDPFTAQDVHVDRPVWRQLLTAWTTDGEPGLLGTDLGSGTIRMTGLGSFQARIDGAVTGSLPVPAFSREDGRRLLAAVTAGYSTVASTSGSLAHNRMSLGTDALSKATTTVATAGFKEAFGTIVTAAATATISVDDACAAITDIATRTSAELISDVVRVDPVAAARTLTRPAKNAKPEAVPTPLPDAHAQSTKTKAAKKRAPVPESEAAAPAAENALDQGSGQAALF</sequence>
<accession>A0ABV5XAX8</accession>
<protein>
    <submittedName>
        <fullName evidence="2">Type I-E CRISPR-associated protein Cse1/CasA</fullName>
    </submittedName>
</protein>
<feature type="compositionally biased region" description="Low complexity" evidence="1">
    <location>
        <begin position="480"/>
        <end position="493"/>
    </location>
</feature>
<comment type="caution">
    <text evidence="2">The sequence shown here is derived from an EMBL/GenBank/DDBJ whole genome shotgun (WGS) entry which is preliminary data.</text>
</comment>
<evidence type="ECO:0000313" key="2">
    <source>
        <dbReference type="EMBL" id="MFB9779625.1"/>
    </source>
</evidence>
<dbReference type="Pfam" id="PF09481">
    <property type="entry name" value="CRISPR_Cse1"/>
    <property type="match status" value="1"/>
</dbReference>
<dbReference type="EMBL" id="JBHMAS010000006">
    <property type="protein sequence ID" value="MFB9779625.1"/>
    <property type="molecule type" value="Genomic_DNA"/>
</dbReference>
<evidence type="ECO:0000313" key="3">
    <source>
        <dbReference type="Proteomes" id="UP001589587"/>
    </source>
</evidence>
<gene>
    <name evidence="2" type="ORF">ACFFQ6_08020</name>
</gene>
<evidence type="ECO:0000256" key="1">
    <source>
        <dbReference type="SAM" id="MobiDB-lite"/>
    </source>
</evidence>
<feature type="compositionally biased region" description="Polar residues" evidence="1">
    <location>
        <begin position="495"/>
        <end position="504"/>
    </location>
</feature>